<evidence type="ECO:0000313" key="2">
    <source>
        <dbReference type="EMBL" id="ANF55756.1"/>
    </source>
</evidence>
<dbReference type="eggNOG" id="COG1216">
    <property type="taxonomic scope" value="Bacteria"/>
</dbReference>
<gene>
    <name evidence="1" type="ORF">DA69_00045</name>
    <name evidence="2" type="ORF">DA69_14065</name>
</gene>
<evidence type="ECO:0008006" key="4">
    <source>
        <dbReference type="Google" id="ProtNLM"/>
    </source>
</evidence>
<dbReference type="EMBL" id="CP015614">
    <property type="protein sequence ID" value="ANF55756.1"/>
    <property type="molecule type" value="Genomic_DNA"/>
</dbReference>
<dbReference type="RefSeq" id="WP_025978685.1">
    <property type="nucleotide sequence ID" value="NZ_CP015614.1"/>
</dbReference>
<dbReference type="STRING" id="588932.DA69_00045"/>
<evidence type="ECO:0000313" key="1">
    <source>
        <dbReference type="EMBL" id="ANF53302.1"/>
    </source>
</evidence>
<dbReference type="CDD" id="cd00761">
    <property type="entry name" value="Glyco_tranf_GTA_type"/>
    <property type="match status" value="1"/>
</dbReference>
<keyword evidence="3" id="KW-1185">Reference proteome</keyword>
<dbReference type="InterPro" id="IPR029044">
    <property type="entry name" value="Nucleotide-diphossugar_trans"/>
</dbReference>
<protein>
    <recommendedName>
        <fullName evidence="4">Glycosyltransferase family 2 protein</fullName>
    </recommendedName>
</protein>
<name>A0A172Y9C7_9CAUL</name>
<sequence>MKPLVSIVVVGFDMARELPRTVRSFLPPYQRGVGADQIQIIIADNGSAEPVQRDWFPQDADVTVLRVDDGGVSPCRAINRAASLARGEFIGVVIDGARMATPGIVAAALEAAKVHPSAFVTTLGFHLGPKVQQVSVTEGYDRDVEDRLLEGIGWPADGYRLFEICALGESYREGAFVAPPETTFFIMSKDRFDALGGFEERFEELGGGFANYDFFERAVDDGDSPLVALIGEGTFHQLHYGATTQAGGIRRRVAADDRTLGEVYAREYESLRGRPYQRSQPQPLLVGRITHPAVRTLFFPPSA</sequence>
<reference evidence="2 3" key="1">
    <citation type="journal article" date="2014" name="Genome Announc.">
        <title>Genome Sequence of a Promising Hydrogen-Producing Facultative Anaerobic Bacterium, Brevundimonas naejangsanensis Strain B1.</title>
        <authorList>
            <person name="Su H."/>
            <person name="Zhang T."/>
            <person name="Bao M."/>
            <person name="Jiang Y."/>
            <person name="Wang Y."/>
            <person name="Tan T."/>
        </authorList>
    </citation>
    <scope>NUCLEOTIDE SEQUENCE [LARGE SCALE GENOMIC DNA]</scope>
    <source>
        <strain evidence="2 3">B1</strain>
    </source>
</reference>
<dbReference type="KEGG" id="bne:DA69_00045"/>
<dbReference type="PANTHER" id="PTHR43685:SF2">
    <property type="entry name" value="GLYCOSYLTRANSFERASE 2-LIKE DOMAIN-CONTAINING PROTEIN"/>
    <property type="match status" value="1"/>
</dbReference>
<dbReference type="Gene3D" id="3.90.550.10">
    <property type="entry name" value="Spore Coat Polysaccharide Biosynthesis Protein SpsA, Chain A"/>
    <property type="match status" value="1"/>
</dbReference>
<evidence type="ECO:0000313" key="3">
    <source>
        <dbReference type="Proteomes" id="UP000077603"/>
    </source>
</evidence>
<accession>A0A172Y9C7</accession>
<organism evidence="2 3">
    <name type="scientific">Brevundimonas naejangsanensis</name>
    <dbReference type="NCBI Taxonomy" id="588932"/>
    <lineage>
        <taxon>Bacteria</taxon>
        <taxon>Pseudomonadati</taxon>
        <taxon>Pseudomonadota</taxon>
        <taxon>Alphaproteobacteria</taxon>
        <taxon>Caulobacterales</taxon>
        <taxon>Caulobacteraceae</taxon>
        <taxon>Brevundimonas</taxon>
    </lineage>
</organism>
<dbReference type="PANTHER" id="PTHR43685">
    <property type="entry name" value="GLYCOSYLTRANSFERASE"/>
    <property type="match status" value="1"/>
</dbReference>
<dbReference type="Proteomes" id="UP000077603">
    <property type="component" value="Chromosome"/>
</dbReference>
<dbReference type="KEGG" id="bne:DA69_14065"/>
<dbReference type="SUPFAM" id="SSF53448">
    <property type="entry name" value="Nucleotide-diphospho-sugar transferases"/>
    <property type="match status" value="1"/>
</dbReference>
<dbReference type="InterPro" id="IPR050834">
    <property type="entry name" value="Glycosyltransf_2"/>
</dbReference>
<dbReference type="EMBL" id="CP015614">
    <property type="protein sequence ID" value="ANF53302.1"/>
    <property type="molecule type" value="Genomic_DNA"/>
</dbReference>
<dbReference type="AlphaFoldDB" id="A0A172Y9C7"/>
<reference evidence="2" key="2">
    <citation type="submission" date="2016-05" db="EMBL/GenBank/DDBJ databases">
        <title>Complete genome sequence of Brevundimonas naejangsanensis B1.</title>
        <authorList>
            <person name="Wang S."/>
            <person name="Zhang T."/>
            <person name="Bao M."/>
            <person name="Su H."/>
        </authorList>
    </citation>
    <scope>NUCLEOTIDE SEQUENCE</scope>
    <source>
        <strain evidence="2">B1</strain>
    </source>
</reference>
<dbReference type="OrthoDB" id="9816424at2"/>
<proteinExistence type="predicted"/>